<evidence type="ECO:0000313" key="1">
    <source>
        <dbReference type="EMBL" id="PJE59753.1"/>
    </source>
</evidence>
<proteinExistence type="predicted"/>
<reference evidence="2" key="1">
    <citation type="submission" date="2017-09" db="EMBL/GenBank/DDBJ databases">
        <title>Depth-based differentiation of microbial function through sediment-hosted aquifers and enrichment of novel symbionts in the deep terrestrial subsurface.</title>
        <authorList>
            <person name="Probst A.J."/>
            <person name="Ladd B."/>
            <person name="Jarett J.K."/>
            <person name="Geller-Mcgrath D.E."/>
            <person name="Sieber C.M.K."/>
            <person name="Emerson J.B."/>
            <person name="Anantharaman K."/>
            <person name="Thomas B.C."/>
            <person name="Malmstrom R."/>
            <person name="Stieglmeier M."/>
            <person name="Klingl A."/>
            <person name="Woyke T."/>
            <person name="Ryan C.M."/>
            <person name="Banfield J.F."/>
        </authorList>
    </citation>
    <scope>NUCLEOTIDE SEQUENCE [LARGE SCALE GENOMIC DNA]</scope>
</reference>
<gene>
    <name evidence="1" type="ORF">COU85_01955</name>
</gene>
<accession>A0A2M8KIL6</accession>
<dbReference type="Proteomes" id="UP000231086">
    <property type="component" value="Unassembled WGS sequence"/>
</dbReference>
<sequence>MLNNIVRHKILLFIFFSIFCLLPFFVFAQETESKFGQIFNAMKNPVEFFRNIKNNYQQNKALESPEKALDYILNETEFGSQLNPQVIGETVKNEIRQEVDRQIEIQKEKAKQTLWNIIKEMINKIVNGLRQSIVKFTEDFKTK</sequence>
<name>A0A2M8KIL6_9BACT</name>
<dbReference type="EMBL" id="PFEA01000035">
    <property type="protein sequence ID" value="PJE59753.1"/>
    <property type="molecule type" value="Genomic_DNA"/>
</dbReference>
<dbReference type="AlphaFoldDB" id="A0A2M8KIL6"/>
<organism evidence="1 2">
    <name type="scientific">Candidatus Portnoybacteria bacterium CG10_big_fil_rev_8_21_14_0_10_44_7</name>
    <dbReference type="NCBI Taxonomy" id="1974816"/>
    <lineage>
        <taxon>Bacteria</taxon>
        <taxon>Candidatus Portnoyibacteriota</taxon>
    </lineage>
</organism>
<evidence type="ECO:0000313" key="2">
    <source>
        <dbReference type="Proteomes" id="UP000231086"/>
    </source>
</evidence>
<protein>
    <submittedName>
        <fullName evidence="1">Uncharacterized protein</fullName>
    </submittedName>
</protein>
<comment type="caution">
    <text evidence="1">The sequence shown here is derived from an EMBL/GenBank/DDBJ whole genome shotgun (WGS) entry which is preliminary data.</text>
</comment>